<dbReference type="EMBL" id="NOXS01000035">
    <property type="protein sequence ID" value="OYQ16607.1"/>
    <property type="molecule type" value="Genomic_DNA"/>
</dbReference>
<keyword evidence="4" id="KW-1185">Reference proteome</keyword>
<proteinExistence type="predicted"/>
<feature type="domain" description="Glycosyltransferase subfamily 4-like N-terminal" evidence="2">
    <location>
        <begin position="18"/>
        <end position="208"/>
    </location>
</feature>
<name>A0A255XI15_9PROT</name>
<dbReference type="InterPro" id="IPR028098">
    <property type="entry name" value="Glyco_trans_4-like_N"/>
</dbReference>
<dbReference type="Pfam" id="PF00534">
    <property type="entry name" value="Glycos_transf_1"/>
    <property type="match status" value="1"/>
</dbReference>
<organism evidence="3 4">
    <name type="scientific">Elstera cyanobacteriorum</name>
    <dbReference type="NCBI Taxonomy" id="2022747"/>
    <lineage>
        <taxon>Bacteria</taxon>
        <taxon>Pseudomonadati</taxon>
        <taxon>Pseudomonadota</taxon>
        <taxon>Alphaproteobacteria</taxon>
        <taxon>Rhodospirillales</taxon>
        <taxon>Rhodospirillaceae</taxon>
        <taxon>Elstera</taxon>
    </lineage>
</organism>
<evidence type="ECO:0000259" key="1">
    <source>
        <dbReference type="Pfam" id="PF00534"/>
    </source>
</evidence>
<gene>
    <name evidence="3" type="ORF">CHR90_16570</name>
</gene>
<dbReference type="InterPro" id="IPR001296">
    <property type="entry name" value="Glyco_trans_1"/>
</dbReference>
<dbReference type="RefSeq" id="WP_094410687.1">
    <property type="nucleotide sequence ID" value="NZ_BMJZ01000003.1"/>
</dbReference>
<comment type="caution">
    <text evidence="3">The sequence shown here is derived from an EMBL/GenBank/DDBJ whole genome shotgun (WGS) entry which is preliminary data.</text>
</comment>
<sequence>MSSSILTVVLKGYPRLSETFIAQELLGLEQRGFRLHLVSLRRPTDKKRHPIHDQIAAPVTYLPEYLYQEPGRVLRAWWKVRRLPGYRRAFWQWLKDWRRDPTPNRGRRWGQALVLAAELPPDRALIYSHFMHTPGSVARYAALMRGIPFALSAHAKDIWTIPAWEKREKLADAAWAVTCTGANADHLRGLAADPGRVDLVYHGLDLSRFPPPPARKAGHDGRDAAQPVRLLSVGRLVAKKGYDDLLHALAGLPEGLHWRLIHIGGGDKTDLLRLAADLGIADKIDWRGAQAQTEVLAAYREADLFVLASRIAADGDRDGLPNVLMEAQSQGLACAATAVSAIPELIRDGETGLLVPPEDPPALAAALARLIADPGLRTRLGGAGQARVRADFGTAPGLDQLVRRLAPFCPPSP</sequence>
<feature type="domain" description="Glycosyl transferase family 1" evidence="1">
    <location>
        <begin position="229"/>
        <end position="385"/>
    </location>
</feature>
<dbReference type="Gene3D" id="3.40.50.2000">
    <property type="entry name" value="Glycogen Phosphorylase B"/>
    <property type="match status" value="2"/>
</dbReference>
<dbReference type="GO" id="GO:0016757">
    <property type="term" value="F:glycosyltransferase activity"/>
    <property type="evidence" value="ECO:0007669"/>
    <property type="project" value="InterPro"/>
</dbReference>
<dbReference type="Pfam" id="PF13439">
    <property type="entry name" value="Glyco_transf_4"/>
    <property type="match status" value="1"/>
</dbReference>
<dbReference type="PANTHER" id="PTHR12526">
    <property type="entry name" value="GLYCOSYLTRANSFERASE"/>
    <property type="match status" value="1"/>
</dbReference>
<evidence type="ECO:0000313" key="3">
    <source>
        <dbReference type="EMBL" id="OYQ16607.1"/>
    </source>
</evidence>
<reference evidence="3 4" key="1">
    <citation type="submission" date="2017-07" db="EMBL/GenBank/DDBJ databases">
        <title>Elstera cyanobacteriorum sp. nov., a novel bacterium isolated from cyanobacterial aggregates in a eutrophic lake.</title>
        <authorList>
            <person name="Cai H."/>
        </authorList>
    </citation>
    <scope>NUCLEOTIDE SEQUENCE [LARGE SCALE GENOMIC DNA]</scope>
    <source>
        <strain evidence="3 4">TH019</strain>
    </source>
</reference>
<keyword evidence="3" id="KW-0808">Transferase</keyword>
<evidence type="ECO:0000259" key="2">
    <source>
        <dbReference type="Pfam" id="PF13439"/>
    </source>
</evidence>
<protein>
    <submittedName>
        <fullName evidence="3">Colanic acid biosynthesis glycosyltransferase WcaL</fullName>
    </submittedName>
</protein>
<dbReference type="AlphaFoldDB" id="A0A255XI15"/>
<accession>A0A255XI15</accession>
<dbReference type="PANTHER" id="PTHR12526:SF636">
    <property type="entry name" value="BLL3647 PROTEIN"/>
    <property type="match status" value="1"/>
</dbReference>
<dbReference type="CDD" id="cd03801">
    <property type="entry name" value="GT4_PimA-like"/>
    <property type="match status" value="1"/>
</dbReference>
<evidence type="ECO:0000313" key="4">
    <source>
        <dbReference type="Proteomes" id="UP000216361"/>
    </source>
</evidence>
<dbReference type="OrthoDB" id="9790710at2"/>
<dbReference type="Proteomes" id="UP000216361">
    <property type="component" value="Unassembled WGS sequence"/>
</dbReference>
<dbReference type="SUPFAM" id="SSF53756">
    <property type="entry name" value="UDP-Glycosyltransferase/glycogen phosphorylase"/>
    <property type="match status" value="1"/>
</dbReference>